<dbReference type="AlphaFoldDB" id="A0A085GL17"/>
<dbReference type="InterPro" id="IPR025489">
    <property type="entry name" value="DUF4381"/>
</dbReference>
<keyword evidence="1" id="KW-0472">Membrane</keyword>
<evidence type="ECO:0000313" key="2">
    <source>
        <dbReference type="EMBL" id="KFC84412.1"/>
    </source>
</evidence>
<name>A0A085GL17_9ENTR</name>
<dbReference type="STRING" id="1006004.GBAG_0259"/>
<keyword evidence="3" id="KW-1185">Reference proteome</keyword>
<accession>A0A085GL17</accession>
<keyword evidence="1" id="KW-0812">Transmembrane</keyword>
<evidence type="ECO:0000256" key="1">
    <source>
        <dbReference type="SAM" id="Phobius"/>
    </source>
</evidence>
<evidence type="ECO:0008006" key="4">
    <source>
        <dbReference type="Google" id="ProtNLM"/>
    </source>
</evidence>
<dbReference type="RefSeq" id="WP_034492678.1">
    <property type="nucleotide sequence ID" value="NZ_JMPI01000007.1"/>
</dbReference>
<protein>
    <recommendedName>
        <fullName evidence="4">DUF4381 domain-containing protein</fullName>
    </recommendedName>
</protein>
<comment type="caution">
    <text evidence="2">The sequence shown here is derived from an EMBL/GenBank/DDBJ whole genome shotgun (WGS) entry which is preliminary data.</text>
</comment>
<keyword evidence="1" id="KW-1133">Transmembrane helix</keyword>
<dbReference type="eggNOG" id="ENOG5031FR0">
    <property type="taxonomic scope" value="Bacteria"/>
</dbReference>
<evidence type="ECO:0000313" key="3">
    <source>
        <dbReference type="Proteomes" id="UP000028653"/>
    </source>
</evidence>
<dbReference type="OrthoDB" id="6539581at2"/>
<dbReference type="Proteomes" id="UP000028653">
    <property type="component" value="Unassembled WGS sequence"/>
</dbReference>
<gene>
    <name evidence="2" type="ORF">GBAG_0259</name>
</gene>
<proteinExistence type="predicted"/>
<dbReference type="EMBL" id="JMPI01000007">
    <property type="protein sequence ID" value="KFC84412.1"/>
    <property type="molecule type" value="Genomic_DNA"/>
</dbReference>
<feature type="transmembrane region" description="Helical" evidence="1">
    <location>
        <begin position="29"/>
        <end position="49"/>
    </location>
</feature>
<sequence>MLEKGFSVPELLNPALPRSISWFPLPPGWFVLGGVLLIALIIFGLFRLARWRRNVWRREALAALQQPHSADGWLELIKRILLMHQPRSQISHTLSPEQLLQHVEIDADLRQQLSAKYCQPDNQLEANQNARLQTQLKHWLEKLPYV</sequence>
<dbReference type="Pfam" id="PF14316">
    <property type="entry name" value="DUF4381"/>
    <property type="match status" value="1"/>
</dbReference>
<organism evidence="2 3">
    <name type="scientific">Buttiauxella agrestis ATCC 33320</name>
    <dbReference type="NCBI Taxonomy" id="1006004"/>
    <lineage>
        <taxon>Bacteria</taxon>
        <taxon>Pseudomonadati</taxon>
        <taxon>Pseudomonadota</taxon>
        <taxon>Gammaproteobacteria</taxon>
        <taxon>Enterobacterales</taxon>
        <taxon>Enterobacteriaceae</taxon>
        <taxon>Buttiauxella</taxon>
    </lineage>
</organism>
<reference evidence="2 3" key="1">
    <citation type="submission" date="2014-05" db="EMBL/GenBank/DDBJ databases">
        <title>ATOL: Assembling a taxonomically balanced genome-scale reconstruction of the evolutionary history of the Enterobacteriaceae.</title>
        <authorList>
            <person name="Plunkett G.III."/>
            <person name="Neeno-Eckwall E.C."/>
            <person name="Glasner J.D."/>
            <person name="Perna N.T."/>
        </authorList>
    </citation>
    <scope>NUCLEOTIDE SEQUENCE [LARGE SCALE GENOMIC DNA]</scope>
    <source>
        <strain evidence="2 3">ATCC 33320</strain>
    </source>
</reference>